<dbReference type="InterPro" id="IPR035234">
    <property type="entry name" value="IgGFc-bd_N"/>
</dbReference>
<dbReference type="PANTHER" id="PTHR46534:SF1">
    <property type="entry name" value="IGGFC-BINDING PROTEIN N-TERMINAL DOMAIN-CONTAINING PROTEIN"/>
    <property type="match status" value="1"/>
</dbReference>
<sequence>MIMLSIHILKRQSGCRSSSSAIKMVPLKKFVLGFCAAMVLALEVCQCSRFIVGFMKNKKATKALSIYIFNPSQEQSSISIRGHEEMTFSESGINVWAMTGFQVLPPQNFEVTEAGRSRKGILIESNHELVVIGVNRINNGSYPYMASFLAIPVESLGLSYFAVTARDRAEILIVAGYANTTVTVKVNGMLSHEGTTFQTGGSFTSTLNEFDTLLLLGRSTDNSLTGTHVTSNTVVSVYSGNKYMSIGSSNHMVQQLVPVQAWRSLHVTVPPTATTYELMFVAAYPNTSVRVTCVHESPIGFMLNVAGSSTSMYLEDAPCVTVSSKPVSVTMFVRSQLFDPVMIRIQPLQTQSHKIVFLVKPDDIDAELVLVSAAGNEISLDDINLVLKPIPGTKYRFLIVSVIIGSHIINCSQRCQISAYIHGHHGMEATGYPIHAIVSTLYIWLE</sequence>
<protein>
    <submittedName>
        <fullName evidence="2">IgGFc-binding protein</fullName>
    </submittedName>
</protein>
<dbReference type="AlphaFoldDB" id="A0A210PZ64"/>
<evidence type="ECO:0000313" key="3">
    <source>
        <dbReference type="Proteomes" id="UP000242188"/>
    </source>
</evidence>
<keyword evidence="3" id="KW-1185">Reference proteome</keyword>
<proteinExistence type="predicted"/>
<feature type="domain" description="IgGFc-binding protein N-terminal" evidence="1">
    <location>
        <begin position="147"/>
        <end position="414"/>
    </location>
</feature>
<dbReference type="OrthoDB" id="10531900at2759"/>
<name>A0A210PZ64_MIZYE</name>
<dbReference type="EMBL" id="NEDP02005356">
    <property type="protein sequence ID" value="OWF41780.1"/>
    <property type="molecule type" value="Genomic_DNA"/>
</dbReference>
<evidence type="ECO:0000313" key="2">
    <source>
        <dbReference type="EMBL" id="OWF41780.1"/>
    </source>
</evidence>
<gene>
    <name evidence="2" type="ORF">KP79_PYT25034</name>
</gene>
<comment type="caution">
    <text evidence="2">The sequence shown here is derived from an EMBL/GenBank/DDBJ whole genome shotgun (WGS) entry which is preliminary data.</text>
</comment>
<accession>A0A210PZ64</accession>
<dbReference type="Pfam" id="PF17517">
    <property type="entry name" value="IgGFc_binding"/>
    <property type="match status" value="1"/>
</dbReference>
<dbReference type="PANTHER" id="PTHR46534">
    <property type="entry name" value="IGGFC_BINDING DOMAIN-CONTAINING PROTEIN"/>
    <property type="match status" value="1"/>
</dbReference>
<evidence type="ECO:0000259" key="1">
    <source>
        <dbReference type="Pfam" id="PF17517"/>
    </source>
</evidence>
<dbReference type="Proteomes" id="UP000242188">
    <property type="component" value="Unassembled WGS sequence"/>
</dbReference>
<organism evidence="2 3">
    <name type="scientific">Mizuhopecten yessoensis</name>
    <name type="common">Japanese scallop</name>
    <name type="synonym">Patinopecten yessoensis</name>
    <dbReference type="NCBI Taxonomy" id="6573"/>
    <lineage>
        <taxon>Eukaryota</taxon>
        <taxon>Metazoa</taxon>
        <taxon>Spiralia</taxon>
        <taxon>Lophotrochozoa</taxon>
        <taxon>Mollusca</taxon>
        <taxon>Bivalvia</taxon>
        <taxon>Autobranchia</taxon>
        <taxon>Pteriomorphia</taxon>
        <taxon>Pectinida</taxon>
        <taxon>Pectinoidea</taxon>
        <taxon>Pectinidae</taxon>
        <taxon>Mizuhopecten</taxon>
    </lineage>
</organism>
<reference evidence="2 3" key="1">
    <citation type="journal article" date="2017" name="Nat. Ecol. Evol.">
        <title>Scallop genome provides insights into evolution of bilaterian karyotype and development.</title>
        <authorList>
            <person name="Wang S."/>
            <person name="Zhang J."/>
            <person name="Jiao W."/>
            <person name="Li J."/>
            <person name="Xun X."/>
            <person name="Sun Y."/>
            <person name="Guo X."/>
            <person name="Huan P."/>
            <person name="Dong B."/>
            <person name="Zhang L."/>
            <person name="Hu X."/>
            <person name="Sun X."/>
            <person name="Wang J."/>
            <person name="Zhao C."/>
            <person name="Wang Y."/>
            <person name="Wang D."/>
            <person name="Huang X."/>
            <person name="Wang R."/>
            <person name="Lv J."/>
            <person name="Li Y."/>
            <person name="Zhang Z."/>
            <person name="Liu B."/>
            <person name="Lu W."/>
            <person name="Hui Y."/>
            <person name="Liang J."/>
            <person name="Zhou Z."/>
            <person name="Hou R."/>
            <person name="Li X."/>
            <person name="Liu Y."/>
            <person name="Li H."/>
            <person name="Ning X."/>
            <person name="Lin Y."/>
            <person name="Zhao L."/>
            <person name="Xing Q."/>
            <person name="Dou J."/>
            <person name="Li Y."/>
            <person name="Mao J."/>
            <person name="Guo H."/>
            <person name="Dou H."/>
            <person name="Li T."/>
            <person name="Mu C."/>
            <person name="Jiang W."/>
            <person name="Fu Q."/>
            <person name="Fu X."/>
            <person name="Miao Y."/>
            <person name="Liu J."/>
            <person name="Yu Q."/>
            <person name="Li R."/>
            <person name="Liao H."/>
            <person name="Li X."/>
            <person name="Kong Y."/>
            <person name="Jiang Z."/>
            <person name="Chourrout D."/>
            <person name="Li R."/>
            <person name="Bao Z."/>
        </authorList>
    </citation>
    <scope>NUCLEOTIDE SEQUENCE [LARGE SCALE GENOMIC DNA]</scope>
    <source>
        <strain evidence="2 3">PY_sf001</strain>
    </source>
</reference>